<accession>A0A413IUU6</accession>
<gene>
    <name evidence="3" type="ORF">DXA49_21035</name>
</gene>
<keyword evidence="2" id="KW-1133">Transmembrane helix</keyword>
<evidence type="ECO:0000313" key="3">
    <source>
        <dbReference type="EMBL" id="RGY21665.1"/>
    </source>
</evidence>
<keyword evidence="2" id="KW-0472">Membrane</keyword>
<evidence type="ECO:0000256" key="1">
    <source>
        <dbReference type="SAM" id="MobiDB-lite"/>
    </source>
</evidence>
<evidence type="ECO:0000313" key="4">
    <source>
        <dbReference type="Proteomes" id="UP000284431"/>
    </source>
</evidence>
<dbReference type="EMBL" id="QSCS01000050">
    <property type="protein sequence ID" value="RGY21665.1"/>
    <property type="molecule type" value="Genomic_DNA"/>
</dbReference>
<protein>
    <submittedName>
        <fullName evidence="3">Uncharacterized protein</fullName>
    </submittedName>
</protein>
<dbReference type="AlphaFoldDB" id="A0A413IUU6"/>
<dbReference type="RefSeq" id="WP_122134957.1">
    <property type="nucleotide sequence ID" value="NZ_JADNGD010000041.1"/>
</dbReference>
<evidence type="ECO:0000256" key="2">
    <source>
        <dbReference type="SAM" id="Phobius"/>
    </source>
</evidence>
<dbReference type="Proteomes" id="UP000284431">
    <property type="component" value="Unassembled WGS sequence"/>
</dbReference>
<comment type="caution">
    <text evidence="3">The sequence shown here is derived from an EMBL/GenBank/DDBJ whole genome shotgun (WGS) entry which is preliminary data.</text>
</comment>
<keyword evidence="2" id="KW-0812">Transmembrane</keyword>
<feature type="compositionally biased region" description="Acidic residues" evidence="1">
    <location>
        <begin position="91"/>
        <end position="112"/>
    </location>
</feature>
<name>A0A413IUU6_9BACE</name>
<reference evidence="3 4" key="1">
    <citation type="submission" date="2018-08" db="EMBL/GenBank/DDBJ databases">
        <title>A genome reference for cultivated species of the human gut microbiota.</title>
        <authorList>
            <person name="Zou Y."/>
            <person name="Xue W."/>
            <person name="Luo G."/>
        </authorList>
    </citation>
    <scope>NUCLEOTIDE SEQUENCE [LARGE SCALE GENOMIC DNA]</scope>
    <source>
        <strain evidence="3 4">OF02-6LB</strain>
    </source>
</reference>
<sequence length="204" mass="23491">MILKLLILVLTVYYIWVFWKYYRQDITGLFERTEKYGTEKEPEQPGEPYTVMGRSTYQPFMERNEAGEETDDARNKTGGNESKAGNVEESGTADDGADYSDIEPEEDKEEEYVPTPEEVRELEEEEELGAYYSDGNPDFATGYSFEDLKKVHRVLVSDDADEKAEREAREVLPSVMGSDIWEPMLDAFEGARQRVARLMKNHNV</sequence>
<feature type="transmembrane region" description="Helical" evidence="2">
    <location>
        <begin position="6"/>
        <end position="22"/>
    </location>
</feature>
<proteinExistence type="predicted"/>
<organism evidence="3 4">
    <name type="scientific">Bacteroides caccae</name>
    <dbReference type="NCBI Taxonomy" id="47678"/>
    <lineage>
        <taxon>Bacteria</taxon>
        <taxon>Pseudomonadati</taxon>
        <taxon>Bacteroidota</taxon>
        <taxon>Bacteroidia</taxon>
        <taxon>Bacteroidales</taxon>
        <taxon>Bacteroidaceae</taxon>
        <taxon>Bacteroides</taxon>
    </lineage>
</organism>
<feature type="region of interest" description="Disordered" evidence="1">
    <location>
        <begin position="36"/>
        <end position="125"/>
    </location>
</feature>